<dbReference type="Proteomes" id="UP000836841">
    <property type="component" value="Unassembled WGS sequence"/>
</dbReference>
<comment type="caution">
    <text evidence="2">The sequence shown here is derived from an EMBL/GenBank/DDBJ whole genome shotgun (WGS) entry which is preliminary data.</text>
</comment>
<evidence type="ECO:0000313" key="3">
    <source>
        <dbReference type="Proteomes" id="UP000836841"/>
    </source>
</evidence>
<dbReference type="PROSITE" id="PS00108">
    <property type="entry name" value="PROTEIN_KINASE_ST"/>
    <property type="match status" value="1"/>
</dbReference>
<dbReference type="GO" id="GO:0005524">
    <property type="term" value="F:ATP binding"/>
    <property type="evidence" value="ECO:0007669"/>
    <property type="project" value="InterPro"/>
</dbReference>
<evidence type="ECO:0000313" key="2">
    <source>
        <dbReference type="EMBL" id="CAH2042866.1"/>
    </source>
</evidence>
<name>A0AAU9RHA6_THLAR</name>
<dbReference type="PANTHER" id="PTHR24361">
    <property type="entry name" value="MITOGEN-ACTIVATED KINASE KINASE KINASE"/>
    <property type="match status" value="1"/>
</dbReference>
<organism evidence="2 3">
    <name type="scientific">Thlaspi arvense</name>
    <name type="common">Field penny-cress</name>
    <dbReference type="NCBI Taxonomy" id="13288"/>
    <lineage>
        <taxon>Eukaryota</taxon>
        <taxon>Viridiplantae</taxon>
        <taxon>Streptophyta</taxon>
        <taxon>Embryophyta</taxon>
        <taxon>Tracheophyta</taxon>
        <taxon>Spermatophyta</taxon>
        <taxon>Magnoliopsida</taxon>
        <taxon>eudicotyledons</taxon>
        <taxon>Gunneridae</taxon>
        <taxon>Pentapetalae</taxon>
        <taxon>rosids</taxon>
        <taxon>malvids</taxon>
        <taxon>Brassicales</taxon>
        <taxon>Brassicaceae</taxon>
        <taxon>Thlaspideae</taxon>
        <taxon>Thlaspi</taxon>
    </lineage>
</organism>
<gene>
    <name evidence="2" type="ORF">TAV2_LOCUS4837</name>
</gene>
<dbReference type="AlphaFoldDB" id="A0AAU9RHA6"/>
<proteinExistence type="predicted"/>
<dbReference type="SUPFAM" id="SSF56112">
    <property type="entry name" value="Protein kinase-like (PK-like)"/>
    <property type="match status" value="1"/>
</dbReference>
<protein>
    <recommendedName>
        <fullName evidence="1">Protein kinase domain-containing protein</fullName>
    </recommendedName>
</protein>
<dbReference type="PANTHER" id="PTHR24361:SF762">
    <property type="entry name" value="MITOGEN-ACTIVATED PROTEIN KINASE KINASE 5"/>
    <property type="match status" value="1"/>
</dbReference>
<dbReference type="Gene3D" id="1.10.510.10">
    <property type="entry name" value="Transferase(Phosphotransferase) domain 1"/>
    <property type="match status" value="1"/>
</dbReference>
<dbReference type="Pfam" id="PF00069">
    <property type="entry name" value="Pkinase"/>
    <property type="match status" value="1"/>
</dbReference>
<dbReference type="InterPro" id="IPR000719">
    <property type="entry name" value="Prot_kinase_dom"/>
</dbReference>
<dbReference type="SMART" id="SM00220">
    <property type="entry name" value="S_TKc"/>
    <property type="match status" value="1"/>
</dbReference>
<dbReference type="InterPro" id="IPR053235">
    <property type="entry name" value="Ser_Thr_kinase"/>
</dbReference>
<evidence type="ECO:0000259" key="1">
    <source>
        <dbReference type="PROSITE" id="PS50011"/>
    </source>
</evidence>
<reference evidence="2 3" key="1">
    <citation type="submission" date="2022-03" db="EMBL/GenBank/DDBJ databases">
        <authorList>
            <person name="Nunn A."/>
            <person name="Chopra R."/>
            <person name="Nunn A."/>
            <person name="Contreras Garrido A."/>
        </authorList>
    </citation>
    <scope>NUCLEOTIDE SEQUENCE [LARGE SCALE GENOMIC DNA]</scope>
</reference>
<dbReference type="InterPro" id="IPR008271">
    <property type="entry name" value="Ser/Thr_kinase_AS"/>
</dbReference>
<accession>A0AAU9RHA6</accession>
<sequence length="277" mass="30901">MIQVHLLNRTGSDGSNNPLYKVLHHAGNFYASKVVSYGGNENIRRQILRRLSIVFGLDHPNVIKCHGVLDKADSGEIQILLDYMDGSLEGVHVPEETSIATLACQILSGLSYFHERKFVHGDVKPSNLLVDTLMQEVKLTEFGLSRIITQTAGPWGLSMIGYLSPKRINTDLNWGMYDGCSGDIWGLGLSLLQIYMGRYPFIDSIERLDDVARILFVICMWEPPAPPVTASRDFRDFISCCLQRDPPKRWTASQLLGHPFILRSTSHAVAGASTVQE</sequence>
<keyword evidence="3" id="KW-1185">Reference proteome</keyword>
<feature type="domain" description="Protein kinase" evidence="1">
    <location>
        <begin position="5"/>
        <end position="261"/>
    </location>
</feature>
<dbReference type="GO" id="GO:0005737">
    <property type="term" value="C:cytoplasm"/>
    <property type="evidence" value="ECO:0007669"/>
    <property type="project" value="TreeGrafter"/>
</dbReference>
<dbReference type="Gene3D" id="3.30.200.20">
    <property type="entry name" value="Phosphorylase Kinase, domain 1"/>
    <property type="match status" value="1"/>
</dbReference>
<dbReference type="PROSITE" id="PS50011">
    <property type="entry name" value="PROTEIN_KINASE_DOM"/>
    <property type="match status" value="1"/>
</dbReference>
<dbReference type="EMBL" id="CAJVSB020000209">
    <property type="protein sequence ID" value="CAH2042866.1"/>
    <property type="molecule type" value="Genomic_DNA"/>
</dbReference>
<dbReference type="InterPro" id="IPR011009">
    <property type="entry name" value="Kinase-like_dom_sf"/>
</dbReference>
<dbReference type="GO" id="GO:0004674">
    <property type="term" value="F:protein serine/threonine kinase activity"/>
    <property type="evidence" value="ECO:0007669"/>
    <property type="project" value="TreeGrafter"/>
</dbReference>